<proteinExistence type="predicted"/>
<comment type="caution">
    <text evidence="1">The sequence shown here is derived from an EMBL/GenBank/DDBJ whole genome shotgun (WGS) entry which is preliminary data.</text>
</comment>
<gene>
    <name evidence="1" type="ORF">F4V43_11220</name>
</gene>
<evidence type="ECO:0000313" key="1">
    <source>
        <dbReference type="EMBL" id="KAA9003977.1"/>
    </source>
</evidence>
<dbReference type="InterPro" id="IPR006059">
    <property type="entry name" value="SBP"/>
</dbReference>
<dbReference type="Gene3D" id="3.40.190.10">
    <property type="entry name" value="Periplasmic binding protein-like II"/>
    <property type="match status" value="1"/>
</dbReference>
<dbReference type="EMBL" id="VYKK01000015">
    <property type="protein sequence ID" value="KAA9003977.1"/>
    <property type="molecule type" value="Genomic_DNA"/>
</dbReference>
<dbReference type="SUPFAM" id="SSF53850">
    <property type="entry name" value="Periplasmic binding protein-like II"/>
    <property type="match status" value="1"/>
</dbReference>
<evidence type="ECO:0000313" key="2">
    <source>
        <dbReference type="Proteomes" id="UP000367750"/>
    </source>
</evidence>
<sequence>MPIGRTIYRRIRADGIRAAAIVLALTLAAGCAGGKPARSPEGAAPKPVTLEYWTPFSGGDNLFMTELVEAFNKSHTDIRIEQINSRLDDYYSRLRTAVLAGNAPDLAVIHATNLPQFVQNGYIERLDAPASGVGLNWEMFNPRIVKSTLYNGWHYAVPLDTHTLVLYYNKALLREAGLLDASEKPVIAPGEAGFIAFLQELQASLPDRIAPLALPSTRIDSVWFWWSLYNQMDGGGVFYDDTGKRAAFDNPQSLRALEFVDSLYRKELIPPGINDSFTLFHDGQAALLLAGVWGTGAFEKAPGLELGAVPVPVIYDHPAAWGDSHTLAIPAGSAMTDEKRRAALIFADWVAEHGVMWAAAGHVPSVKTVLDSPEFKAMKFRSDYAAAADSVAYWPRNIIQWSLNEEMIRQFERMIYRQQTPEETLDRAAAAIDRQLAQQEGTE</sequence>
<keyword evidence="2" id="KW-1185">Reference proteome</keyword>
<reference evidence="1 2" key="1">
    <citation type="submission" date="2019-09" db="EMBL/GenBank/DDBJ databases">
        <title>Bacillus ochoae sp. nov., Paenibacillus whitsoniae sp. nov., Paenibacillus spiritus sp. nov. Isolated from the Mars Exploration Rover during spacecraft assembly.</title>
        <authorList>
            <person name="Seuylemezian A."/>
            <person name="Vaishampayan P."/>
        </authorList>
    </citation>
    <scope>NUCLEOTIDE SEQUENCE [LARGE SCALE GENOMIC DNA]</scope>
    <source>
        <strain evidence="1 2">MER_111</strain>
    </source>
</reference>
<dbReference type="RefSeq" id="WP_150458332.1">
    <property type="nucleotide sequence ID" value="NZ_VYKK01000015.1"/>
</dbReference>
<dbReference type="PANTHER" id="PTHR43649">
    <property type="entry name" value="ARABINOSE-BINDING PROTEIN-RELATED"/>
    <property type="match status" value="1"/>
</dbReference>
<dbReference type="CDD" id="cd14748">
    <property type="entry name" value="PBP2_UgpB"/>
    <property type="match status" value="1"/>
</dbReference>
<accession>A0A5J5G8E7</accession>
<dbReference type="Proteomes" id="UP000367750">
    <property type="component" value="Unassembled WGS sequence"/>
</dbReference>
<dbReference type="InterPro" id="IPR050490">
    <property type="entry name" value="Bact_solute-bd_prot1"/>
</dbReference>
<organism evidence="1 2">
    <name type="scientific">Paenibacillus spiritus</name>
    <dbReference type="NCBI Taxonomy" id="2496557"/>
    <lineage>
        <taxon>Bacteria</taxon>
        <taxon>Bacillati</taxon>
        <taxon>Bacillota</taxon>
        <taxon>Bacilli</taxon>
        <taxon>Bacillales</taxon>
        <taxon>Paenibacillaceae</taxon>
        <taxon>Paenibacillus</taxon>
    </lineage>
</organism>
<dbReference type="AlphaFoldDB" id="A0A5J5G8E7"/>
<dbReference type="OrthoDB" id="9768630at2"/>
<protein>
    <submittedName>
        <fullName evidence="1">ABC transporter substrate-binding protein</fullName>
    </submittedName>
</protein>
<dbReference type="Pfam" id="PF13416">
    <property type="entry name" value="SBP_bac_8"/>
    <property type="match status" value="1"/>
</dbReference>
<name>A0A5J5G8E7_9BACL</name>
<dbReference type="PROSITE" id="PS51257">
    <property type="entry name" value="PROKAR_LIPOPROTEIN"/>
    <property type="match status" value="1"/>
</dbReference>
<dbReference type="PANTHER" id="PTHR43649:SF12">
    <property type="entry name" value="DIACETYLCHITOBIOSE BINDING PROTEIN DASA"/>
    <property type="match status" value="1"/>
</dbReference>